<dbReference type="Proteomes" id="UP000270430">
    <property type="component" value="Unassembled WGS sequence"/>
</dbReference>
<evidence type="ECO:0000313" key="1">
    <source>
        <dbReference type="EMBL" id="RMS89269.1"/>
    </source>
</evidence>
<proteinExistence type="predicted"/>
<name>A0A3M5GRJ4_PSESS</name>
<reference evidence="1 2" key="1">
    <citation type="submission" date="2018-08" db="EMBL/GenBank/DDBJ databases">
        <title>Recombination of ecologically and evolutionarily significant loci maintains genetic cohesion in the Pseudomonas syringae species complex.</title>
        <authorList>
            <person name="Dillon M."/>
            <person name="Thakur S."/>
            <person name="Almeida R.N.D."/>
            <person name="Weir B.S."/>
            <person name="Guttman D.S."/>
        </authorList>
    </citation>
    <scope>NUCLEOTIDE SEQUENCE [LARGE SCALE GENOMIC DNA]</scope>
    <source>
        <strain evidence="1 2">ICMP 9420</strain>
    </source>
</reference>
<dbReference type="EMBL" id="RBSX01000152">
    <property type="protein sequence ID" value="RMS89269.1"/>
    <property type="molecule type" value="Genomic_DNA"/>
</dbReference>
<protein>
    <submittedName>
        <fullName evidence="1">Putative oRF58e</fullName>
    </submittedName>
</protein>
<organism evidence="1 2">
    <name type="scientific">Pseudomonas savastanoi</name>
    <name type="common">Pseudomonas syringae pv. savastanoi</name>
    <dbReference type="NCBI Taxonomy" id="29438"/>
    <lineage>
        <taxon>Bacteria</taxon>
        <taxon>Pseudomonadati</taxon>
        <taxon>Pseudomonadota</taxon>
        <taxon>Gammaproteobacteria</taxon>
        <taxon>Pseudomonadales</taxon>
        <taxon>Pseudomonadaceae</taxon>
        <taxon>Pseudomonas</taxon>
    </lineage>
</organism>
<evidence type="ECO:0000313" key="2">
    <source>
        <dbReference type="Proteomes" id="UP000270430"/>
    </source>
</evidence>
<sequence length="53" mass="6055">MDGGPHKRWSMWFNSKQREEPYQALTSNELSRDGLVPSGALRQVLHGCRQLVS</sequence>
<accession>A0A3M5GRJ4</accession>
<comment type="caution">
    <text evidence="1">The sequence shown here is derived from an EMBL/GenBank/DDBJ whole genome shotgun (WGS) entry which is preliminary data.</text>
</comment>
<gene>
    <name evidence="1" type="ORF">ALP58_03923</name>
</gene>
<dbReference type="AlphaFoldDB" id="A0A3M5GRJ4"/>